<comment type="caution">
    <text evidence="1">The sequence shown here is derived from an EMBL/GenBank/DDBJ whole genome shotgun (WGS) entry which is preliminary data.</text>
</comment>
<dbReference type="PATRIC" id="fig|66969.6.peg.821"/>
<protein>
    <submittedName>
        <fullName evidence="1">Uncharacterized protein</fullName>
    </submittedName>
</protein>
<reference evidence="1 2" key="1">
    <citation type="submission" date="2015-11" db="EMBL/GenBank/DDBJ databases">
        <title>Genomic analysis of 38 Legionella species identifies large and diverse effector repertoires.</title>
        <authorList>
            <person name="Burstein D."/>
            <person name="Amaro F."/>
            <person name="Zusman T."/>
            <person name="Lifshitz Z."/>
            <person name="Cohen O."/>
            <person name="Gilbert J.A."/>
            <person name="Pupko T."/>
            <person name="Shuman H.A."/>
            <person name="Segal G."/>
        </authorList>
    </citation>
    <scope>NUCLEOTIDE SEQUENCE [LARGE SCALE GENOMIC DNA]</scope>
    <source>
        <strain evidence="1 2">ATCC 51914</strain>
    </source>
</reference>
<evidence type="ECO:0000313" key="1">
    <source>
        <dbReference type="EMBL" id="KTD82275.1"/>
    </source>
</evidence>
<dbReference type="EMBL" id="LNZB01000015">
    <property type="protein sequence ID" value="KTD82275.1"/>
    <property type="molecule type" value="Genomic_DNA"/>
</dbReference>
<proteinExistence type="predicted"/>
<accession>A0A0W1AM90</accession>
<sequence length="58" mass="6590">MRANEVNHEYSGLNDTRPLAFVGKEIANCMPSEDIVYQSKHFRTSLIDADPILIEINL</sequence>
<name>A0A0W1AM90_9GAMM</name>
<dbReference type="STRING" id="66969.Lwal_0752"/>
<gene>
    <name evidence="1" type="ORF">Lwal_0752</name>
</gene>
<keyword evidence="2" id="KW-1185">Reference proteome</keyword>
<dbReference type="Proteomes" id="UP000054729">
    <property type="component" value="Unassembled WGS sequence"/>
</dbReference>
<evidence type="ECO:0000313" key="2">
    <source>
        <dbReference type="Proteomes" id="UP000054729"/>
    </source>
</evidence>
<organism evidence="1 2">
    <name type="scientific">Legionella waltersii</name>
    <dbReference type="NCBI Taxonomy" id="66969"/>
    <lineage>
        <taxon>Bacteria</taxon>
        <taxon>Pseudomonadati</taxon>
        <taxon>Pseudomonadota</taxon>
        <taxon>Gammaproteobacteria</taxon>
        <taxon>Legionellales</taxon>
        <taxon>Legionellaceae</taxon>
        <taxon>Legionella</taxon>
    </lineage>
</organism>
<dbReference type="AlphaFoldDB" id="A0A0W1AM90"/>
<dbReference type="RefSeq" id="WP_157066261.1">
    <property type="nucleotide sequence ID" value="NZ_CAAAIQ010000006.1"/>
</dbReference>